<reference evidence="6" key="1">
    <citation type="submission" date="2021-01" db="EMBL/GenBank/DDBJ databases">
        <authorList>
            <person name="Corre E."/>
            <person name="Pelletier E."/>
            <person name="Niang G."/>
            <person name="Scheremetjew M."/>
            <person name="Finn R."/>
            <person name="Kale V."/>
            <person name="Holt S."/>
            <person name="Cochrane G."/>
            <person name="Meng A."/>
            <person name="Brown T."/>
            <person name="Cohen L."/>
        </authorList>
    </citation>
    <scope>NUCLEOTIDE SEQUENCE</scope>
    <source>
        <strain evidence="6">RCC1871</strain>
    </source>
</reference>
<accession>A0A7S3CDU9</accession>
<evidence type="ECO:0000313" key="7">
    <source>
        <dbReference type="EMBL" id="WZN60676.1"/>
    </source>
</evidence>
<proteinExistence type="inferred from homology"/>
<keyword evidence="2 3" id="KW-0808">Transferase</keyword>
<feature type="region of interest" description="Disordered" evidence="4">
    <location>
        <begin position="252"/>
        <end position="271"/>
    </location>
</feature>
<dbReference type="Pfam" id="PF00685">
    <property type="entry name" value="Sulfotransfer_1"/>
    <property type="match status" value="1"/>
</dbReference>
<dbReference type="Proteomes" id="UP001472866">
    <property type="component" value="Chromosome 03"/>
</dbReference>
<keyword evidence="8" id="KW-1185">Reference proteome</keyword>
<dbReference type="EC" id="2.8.2.-" evidence="3"/>
<dbReference type="EMBL" id="CP151503">
    <property type="protein sequence ID" value="WZN60676.1"/>
    <property type="molecule type" value="Genomic_DNA"/>
</dbReference>
<dbReference type="Gene3D" id="3.40.50.300">
    <property type="entry name" value="P-loop containing nucleotide triphosphate hydrolases"/>
    <property type="match status" value="1"/>
</dbReference>
<evidence type="ECO:0000256" key="2">
    <source>
        <dbReference type="ARBA" id="ARBA00022679"/>
    </source>
</evidence>
<dbReference type="SUPFAM" id="SSF52540">
    <property type="entry name" value="P-loop containing nucleoside triphosphate hydrolases"/>
    <property type="match status" value="1"/>
</dbReference>
<reference evidence="7 8" key="2">
    <citation type="submission" date="2024-03" db="EMBL/GenBank/DDBJ databases">
        <title>Complete genome sequence of the green alga Chloropicon roscoffensis RCC1871.</title>
        <authorList>
            <person name="Lemieux C."/>
            <person name="Pombert J.-F."/>
            <person name="Otis C."/>
            <person name="Turmel M."/>
        </authorList>
    </citation>
    <scope>NUCLEOTIDE SEQUENCE [LARGE SCALE GENOMIC DNA]</scope>
    <source>
        <strain evidence="7 8">RCC1871</strain>
    </source>
</reference>
<feature type="domain" description="Sulfotransferase" evidence="5">
    <location>
        <begin position="35"/>
        <end position="242"/>
    </location>
</feature>
<dbReference type="PANTHER" id="PTHR11783">
    <property type="entry name" value="SULFOTRANSFERASE SULT"/>
    <property type="match status" value="1"/>
</dbReference>
<protein>
    <recommendedName>
        <fullName evidence="3">Sulfotransferase</fullName>
        <ecNumber evidence="3">2.8.2.-</ecNumber>
    </recommendedName>
</protein>
<evidence type="ECO:0000313" key="8">
    <source>
        <dbReference type="Proteomes" id="UP001472866"/>
    </source>
</evidence>
<evidence type="ECO:0000259" key="5">
    <source>
        <dbReference type="Pfam" id="PF00685"/>
    </source>
</evidence>
<evidence type="ECO:0000256" key="3">
    <source>
        <dbReference type="RuleBase" id="RU361155"/>
    </source>
</evidence>
<comment type="similarity">
    <text evidence="1 3">Belongs to the sulfotransferase 1 family.</text>
</comment>
<organism evidence="6">
    <name type="scientific">Chloropicon roscoffensis</name>
    <dbReference type="NCBI Taxonomy" id="1461544"/>
    <lineage>
        <taxon>Eukaryota</taxon>
        <taxon>Viridiplantae</taxon>
        <taxon>Chlorophyta</taxon>
        <taxon>Chloropicophyceae</taxon>
        <taxon>Chloropicales</taxon>
        <taxon>Chloropicaceae</taxon>
        <taxon>Chloropicon</taxon>
    </lineage>
</organism>
<dbReference type="AlphaFoldDB" id="A0A7S3CDU9"/>
<gene>
    <name evidence="6" type="ORF">CROS1456_LOCUS6600</name>
    <name evidence="7" type="ORF">HKI87_03g22100</name>
</gene>
<name>A0A7S3CDU9_9CHLO</name>
<dbReference type="InterPro" id="IPR027417">
    <property type="entry name" value="P-loop_NTPase"/>
</dbReference>
<dbReference type="GO" id="GO:0008146">
    <property type="term" value="F:sulfotransferase activity"/>
    <property type="evidence" value="ECO:0007669"/>
    <property type="project" value="InterPro"/>
</dbReference>
<dbReference type="InterPro" id="IPR000863">
    <property type="entry name" value="Sulfotransferase_dom"/>
</dbReference>
<evidence type="ECO:0000256" key="4">
    <source>
        <dbReference type="SAM" id="MobiDB-lite"/>
    </source>
</evidence>
<sequence>MDADEERALEELDVVLHSFYTESRKKGLGVQPRKGDVFICTSPKAGTTWMQQICHQLRTKGDMSFEEISNVVPWLETCGDLGIDADAEQVASPRLFKTHAWRPHLNTSNSREAKYIVITRNPEDSAVSFYNFLNGWFFRKDSISMETFLMKMFLKRGKPETIMNNPSYWEFLMSWWPHRNDENLLWLWYEDMKADHRGVVKRVAEFLGYDTADDELIDLVVKNSTFAFMKEHEGKFDEHTWKEANNSRCHMPEDAGSGTSKVMNGGRKPRPELGELKDLLQKKWEEVVTSQTGLKNYEELRAACP</sequence>
<evidence type="ECO:0000313" key="6">
    <source>
        <dbReference type="EMBL" id="CAE0193510.1"/>
    </source>
</evidence>
<evidence type="ECO:0000256" key="1">
    <source>
        <dbReference type="ARBA" id="ARBA00005771"/>
    </source>
</evidence>
<dbReference type="EMBL" id="HBHZ01008550">
    <property type="protein sequence ID" value="CAE0193510.1"/>
    <property type="molecule type" value="Transcribed_RNA"/>
</dbReference>